<dbReference type="CDD" id="cd06170">
    <property type="entry name" value="LuxR_C_like"/>
    <property type="match status" value="1"/>
</dbReference>
<keyword evidence="2" id="KW-0238">DNA-binding</keyword>
<dbReference type="Proteomes" id="UP000619078">
    <property type="component" value="Unassembled WGS sequence"/>
</dbReference>
<dbReference type="EMBL" id="JACWMX010000004">
    <property type="protein sequence ID" value="MBD1393542.1"/>
    <property type="molecule type" value="Genomic_DNA"/>
</dbReference>
<evidence type="ECO:0000256" key="3">
    <source>
        <dbReference type="ARBA" id="ARBA00023163"/>
    </source>
</evidence>
<proteinExistence type="predicted"/>
<dbReference type="Pfam" id="PF00196">
    <property type="entry name" value="GerE"/>
    <property type="match status" value="1"/>
</dbReference>
<dbReference type="PANTHER" id="PTHR44688">
    <property type="entry name" value="DNA-BINDING TRANSCRIPTIONAL ACTIVATOR DEVR_DOSR"/>
    <property type="match status" value="1"/>
</dbReference>
<dbReference type="InterPro" id="IPR036388">
    <property type="entry name" value="WH-like_DNA-bd_sf"/>
</dbReference>
<evidence type="ECO:0000313" key="5">
    <source>
        <dbReference type="EMBL" id="MBD1393542.1"/>
    </source>
</evidence>
<dbReference type="PANTHER" id="PTHR44688:SF16">
    <property type="entry name" value="DNA-BINDING TRANSCRIPTIONAL ACTIVATOR DEVR_DOSR"/>
    <property type="match status" value="1"/>
</dbReference>
<dbReference type="GO" id="GO:0006355">
    <property type="term" value="P:regulation of DNA-templated transcription"/>
    <property type="evidence" value="ECO:0007669"/>
    <property type="project" value="InterPro"/>
</dbReference>
<dbReference type="AlphaFoldDB" id="A0A926NR80"/>
<gene>
    <name evidence="5" type="ORF">IDJ76_10570</name>
</gene>
<evidence type="ECO:0000256" key="2">
    <source>
        <dbReference type="ARBA" id="ARBA00023125"/>
    </source>
</evidence>
<keyword evidence="1" id="KW-0805">Transcription regulation</keyword>
<keyword evidence="6" id="KW-1185">Reference proteome</keyword>
<keyword evidence="3" id="KW-0804">Transcription</keyword>
<reference evidence="5" key="1">
    <citation type="submission" date="2020-09" db="EMBL/GenBank/DDBJ databases">
        <title>Novel species of Mucilaginibacter isolated from a glacier on the Tibetan Plateau.</title>
        <authorList>
            <person name="Liu Q."/>
            <person name="Xin Y.-H."/>
        </authorList>
    </citation>
    <scope>NUCLEOTIDE SEQUENCE</scope>
    <source>
        <strain evidence="5">ZB1P21</strain>
    </source>
</reference>
<dbReference type="SMART" id="SM00421">
    <property type="entry name" value="HTH_LUXR"/>
    <property type="match status" value="1"/>
</dbReference>
<dbReference type="PROSITE" id="PS50043">
    <property type="entry name" value="HTH_LUXR_2"/>
    <property type="match status" value="1"/>
</dbReference>
<dbReference type="InterPro" id="IPR016032">
    <property type="entry name" value="Sig_transdc_resp-reg_C-effctor"/>
</dbReference>
<dbReference type="SUPFAM" id="SSF46894">
    <property type="entry name" value="C-terminal effector domain of the bipartite response regulators"/>
    <property type="match status" value="1"/>
</dbReference>
<evidence type="ECO:0000313" key="6">
    <source>
        <dbReference type="Proteomes" id="UP000619078"/>
    </source>
</evidence>
<dbReference type="InterPro" id="IPR000792">
    <property type="entry name" value="Tscrpt_reg_LuxR_C"/>
</dbReference>
<accession>A0A926NR80</accession>
<evidence type="ECO:0000259" key="4">
    <source>
        <dbReference type="PROSITE" id="PS50043"/>
    </source>
</evidence>
<sequence>MSERGVKGLQTTLQEIQALPAAEYYKRYFNSEDAQDYVPKILGLLERNNDDEMITYFQQVRLPGKPDWSWHMSSTKIFERDPSGKPSHTITIAVPIDAMHHMTAKATRLLEENNFLRRNYKNYSTLTKRERQVLAQVAMGKSAVEIGQELFISVRTAETHRKNIKQKLNASTFELMQYARAFDLV</sequence>
<dbReference type="Gene3D" id="1.10.10.10">
    <property type="entry name" value="Winged helix-like DNA-binding domain superfamily/Winged helix DNA-binding domain"/>
    <property type="match status" value="1"/>
</dbReference>
<evidence type="ECO:0000256" key="1">
    <source>
        <dbReference type="ARBA" id="ARBA00023015"/>
    </source>
</evidence>
<dbReference type="GO" id="GO:0003677">
    <property type="term" value="F:DNA binding"/>
    <property type="evidence" value="ECO:0007669"/>
    <property type="project" value="UniProtKB-KW"/>
</dbReference>
<protein>
    <submittedName>
        <fullName evidence="5">Helix-turn-helix transcriptional regulator</fullName>
    </submittedName>
</protein>
<name>A0A926NR80_9SPHI</name>
<feature type="domain" description="HTH luxR-type" evidence="4">
    <location>
        <begin position="119"/>
        <end position="183"/>
    </location>
</feature>
<comment type="caution">
    <text evidence="5">The sequence shown here is derived from an EMBL/GenBank/DDBJ whole genome shotgun (WGS) entry which is preliminary data.</text>
</comment>
<organism evidence="5 6">
    <name type="scientific">Mucilaginibacter glaciei</name>
    <dbReference type="NCBI Taxonomy" id="2772109"/>
    <lineage>
        <taxon>Bacteria</taxon>
        <taxon>Pseudomonadati</taxon>
        <taxon>Bacteroidota</taxon>
        <taxon>Sphingobacteriia</taxon>
        <taxon>Sphingobacteriales</taxon>
        <taxon>Sphingobacteriaceae</taxon>
        <taxon>Mucilaginibacter</taxon>
    </lineage>
</organism>
<dbReference type="PRINTS" id="PR00038">
    <property type="entry name" value="HTHLUXR"/>
</dbReference>